<dbReference type="InterPro" id="IPR001650">
    <property type="entry name" value="Helicase_C-like"/>
</dbReference>
<dbReference type="Pfam" id="PF02170">
    <property type="entry name" value="PAZ"/>
    <property type="match status" value="1"/>
</dbReference>
<dbReference type="FunFam" id="1.10.1520.10:FF:000004">
    <property type="entry name" value="Endoribonuclease dicer-like 1"/>
    <property type="match status" value="1"/>
</dbReference>
<evidence type="ECO:0000256" key="10">
    <source>
        <dbReference type="ARBA" id="ARBA00022806"/>
    </source>
</evidence>
<dbReference type="SMART" id="SM00490">
    <property type="entry name" value="HELICc"/>
    <property type="match status" value="1"/>
</dbReference>
<name>A0A833X9E4_JUGRE</name>
<evidence type="ECO:0000313" key="25">
    <source>
        <dbReference type="Proteomes" id="UP000619265"/>
    </source>
</evidence>
<keyword evidence="9" id="KW-0378">Hydrolase</keyword>
<keyword evidence="13 18" id="KW-0694">RNA-binding</keyword>
<keyword evidence="16" id="KW-0539">Nucleus</keyword>
<evidence type="ECO:0000256" key="9">
    <source>
        <dbReference type="ARBA" id="ARBA00022801"/>
    </source>
</evidence>
<dbReference type="GO" id="GO:0004386">
    <property type="term" value="F:helicase activity"/>
    <property type="evidence" value="ECO:0007669"/>
    <property type="project" value="UniProtKB-KW"/>
</dbReference>
<dbReference type="GO" id="GO:0005524">
    <property type="term" value="F:ATP binding"/>
    <property type="evidence" value="ECO:0007669"/>
    <property type="project" value="UniProtKB-KW"/>
</dbReference>
<evidence type="ECO:0000256" key="8">
    <source>
        <dbReference type="ARBA" id="ARBA00022759"/>
    </source>
</evidence>
<evidence type="ECO:0000256" key="7">
    <source>
        <dbReference type="ARBA" id="ARBA00022741"/>
    </source>
</evidence>
<dbReference type="InterPro" id="IPR003100">
    <property type="entry name" value="PAZ_dom"/>
</dbReference>
<dbReference type="InterPro" id="IPR036085">
    <property type="entry name" value="PAZ_dom_sf"/>
</dbReference>
<dbReference type="PROSITE" id="PS00517">
    <property type="entry name" value="RNASE_3_1"/>
    <property type="match status" value="1"/>
</dbReference>
<keyword evidence="4" id="KW-0540">Nuclease</keyword>
<dbReference type="SUPFAM" id="SSF54768">
    <property type="entry name" value="dsRNA-binding domain-like"/>
    <property type="match status" value="1"/>
</dbReference>
<evidence type="ECO:0000256" key="2">
    <source>
        <dbReference type="ARBA" id="ARBA00001946"/>
    </source>
</evidence>
<evidence type="ECO:0000256" key="11">
    <source>
        <dbReference type="ARBA" id="ARBA00022840"/>
    </source>
</evidence>
<keyword evidence="15" id="KW-0464">Manganese</keyword>
<feature type="domain" description="Helicase C-terminal" evidence="22">
    <location>
        <begin position="339"/>
        <end position="498"/>
    </location>
</feature>
<comment type="similarity">
    <text evidence="17 18">Belongs to the helicase family. Dicer subfamily.</text>
</comment>
<dbReference type="CDD" id="cd00593">
    <property type="entry name" value="RIBOc"/>
    <property type="match status" value="2"/>
</dbReference>
<dbReference type="Pfam" id="PF00636">
    <property type="entry name" value="Ribonuclease_3"/>
    <property type="match status" value="2"/>
</dbReference>
<dbReference type="InterPro" id="IPR011545">
    <property type="entry name" value="DEAD/DEAH_box_helicase_dom"/>
</dbReference>
<dbReference type="PROSITE" id="PS51194">
    <property type="entry name" value="HELICASE_CTER"/>
    <property type="match status" value="1"/>
</dbReference>
<evidence type="ECO:0000259" key="22">
    <source>
        <dbReference type="PROSITE" id="PS51194"/>
    </source>
</evidence>
<evidence type="ECO:0000259" key="20">
    <source>
        <dbReference type="PROSITE" id="PS50821"/>
    </source>
</evidence>
<dbReference type="GO" id="GO:0004525">
    <property type="term" value="F:ribonuclease III activity"/>
    <property type="evidence" value="ECO:0007669"/>
    <property type="project" value="InterPro"/>
</dbReference>
<dbReference type="SUPFAM" id="SSF69065">
    <property type="entry name" value="RNase III domain-like"/>
    <property type="match status" value="2"/>
</dbReference>
<dbReference type="CDD" id="cd00048">
    <property type="entry name" value="DSRM_SF"/>
    <property type="match status" value="1"/>
</dbReference>
<dbReference type="FunFam" id="1.10.1520.10:FF:000013">
    <property type="entry name" value="Endoribonuclease Dicer homolog 2"/>
    <property type="match status" value="1"/>
</dbReference>
<feature type="domain" description="RNase III" evidence="19">
    <location>
        <begin position="944"/>
        <end position="1076"/>
    </location>
</feature>
<dbReference type="PROSITE" id="PS50142">
    <property type="entry name" value="RNASE_3_2"/>
    <property type="match status" value="2"/>
</dbReference>
<dbReference type="SMART" id="SM00487">
    <property type="entry name" value="DEXDc"/>
    <property type="match status" value="1"/>
</dbReference>
<evidence type="ECO:0000256" key="15">
    <source>
        <dbReference type="ARBA" id="ARBA00023211"/>
    </source>
</evidence>
<keyword evidence="5" id="KW-0479">Metal-binding</keyword>
<dbReference type="Pfam" id="PF00271">
    <property type="entry name" value="Helicase_C"/>
    <property type="match status" value="1"/>
</dbReference>
<evidence type="ECO:0000259" key="19">
    <source>
        <dbReference type="PROSITE" id="PS50142"/>
    </source>
</evidence>
<feature type="domain" description="Helicase ATP-binding" evidence="21">
    <location>
        <begin position="29"/>
        <end position="208"/>
    </location>
</feature>
<dbReference type="Gramene" id="Jr11_11420_p1">
    <property type="protein sequence ID" value="cds.Jr11_11420_p1"/>
    <property type="gene ID" value="Jr11_11420"/>
</dbReference>
<evidence type="ECO:0000256" key="6">
    <source>
        <dbReference type="ARBA" id="ARBA00022737"/>
    </source>
</evidence>
<dbReference type="FunFam" id="3.30.160.380:FF:000001">
    <property type="entry name" value="Endoribonuclease dicer-like 1"/>
    <property type="match status" value="1"/>
</dbReference>
<dbReference type="FunFam" id="3.40.50.300:FF:000705">
    <property type="entry name" value="Endoribonuclease dicer-like protein"/>
    <property type="match status" value="1"/>
</dbReference>
<dbReference type="InterPro" id="IPR005034">
    <property type="entry name" value="Dicer_dimerisation"/>
</dbReference>
<evidence type="ECO:0000256" key="5">
    <source>
        <dbReference type="ARBA" id="ARBA00022723"/>
    </source>
</evidence>
<evidence type="ECO:0000256" key="12">
    <source>
        <dbReference type="ARBA" id="ARBA00022842"/>
    </source>
</evidence>
<evidence type="ECO:0000256" key="18">
    <source>
        <dbReference type="PROSITE-ProRule" id="PRU00657"/>
    </source>
</evidence>
<comment type="subcellular location">
    <subcellularLocation>
        <location evidence="3">Nucleus</location>
    </subcellularLocation>
</comment>
<dbReference type="PROSITE" id="PS51192">
    <property type="entry name" value="HELICASE_ATP_BIND_1"/>
    <property type="match status" value="1"/>
</dbReference>
<dbReference type="InterPro" id="IPR014001">
    <property type="entry name" value="Helicase_ATP-bd"/>
</dbReference>
<dbReference type="GO" id="GO:0046872">
    <property type="term" value="F:metal ion binding"/>
    <property type="evidence" value="ECO:0007669"/>
    <property type="project" value="UniProtKB-KW"/>
</dbReference>
<protein>
    <submittedName>
        <fullName evidence="24">Uncharacterized protein</fullName>
    </submittedName>
</protein>
<evidence type="ECO:0000259" key="21">
    <source>
        <dbReference type="PROSITE" id="PS51192"/>
    </source>
</evidence>
<dbReference type="GO" id="GO:0003723">
    <property type="term" value="F:RNA binding"/>
    <property type="evidence" value="ECO:0007669"/>
    <property type="project" value="UniProtKB-UniRule"/>
</dbReference>
<dbReference type="Pfam" id="PF00270">
    <property type="entry name" value="DEAD"/>
    <property type="match status" value="1"/>
</dbReference>
<feature type="domain" description="Dicer dsRNA-binding fold" evidence="23">
    <location>
        <begin position="519"/>
        <end position="603"/>
    </location>
</feature>
<comment type="cofactor">
    <cofactor evidence="2">
        <name>Mg(2+)</name>
        <dbReference type="ChEBI" id="CHEBI:18420"/>
    </cofactor>
</comment>
<reference evidence="24" key="1">
    <citation type="submission" date="2015-10" db="EMBL/GenBank/DDBJ databases">
        <authorList>
            <person name="Martinez-Garcia P.J."/>
            <person name="Crepeau M.W."/>
            <person name="Puiu D."/>
            <person name="Gonzalez-Ibeas D."/>
            <person name="Whalen J."/>
            <person name="Stevens K."/>
            <person name="Paul R."/>
            <person name="Butterfield T."/>
            <person name="Britton M."/>
            <person name="Reagan R."/>
            <person name="Chakraborty S."/>
            <person name="Walawage S.L."/>
            <person name="Vasquez-Gross H.A."/>
            <person name="Cardeno C."/>
            <person name="Famula R."/>
            <person name="Pratt K."/>
            <person name="Kuruganti S."/>
            <person name="Aradhya M.K."/>
            <person name="Leslie C.A."/>
            <person name="Dandekar A.M."/>
            <person name="Salzberg S.L."/>
            <person name="Wegrzyn J.L."/>
            <person name="Langley C.H."/>
            <person name="Neale D.B."/>
        </authorList>
    </citation>
    <scope>NUCLEOTIDE SEQUENCE</scope>
    <source>
        <tissue evidence="24">Leaves</tissue>
    </source>
</reference>
<keyword evidence="6" id="KW-0677">Repeat</keyword>
<dbReference type="InterPro" id="IPR038248">
    <property type="entry name" value="Dicer_dimer_sf"/>
</dbReference>
<evidence type="ECO:0000256" key="3">
    <source>
        <dbReference type="ARBA" id="ARBA00004123"/>
    </source>
</evidence>
<keyword evidence="14" id="KW-0943">RNA-mediated gene silencing</keyword>
<dbReference type="EMBL" id="LIHL02000011">
    <property type="protein sequence ID" value="KAF5454915.1"/>
    <property type="molecule type" value="Genomic_DNA"/>
</dbReference>
<dbReference type="PROSITE" id="PS50821">
    <property type="entry name" value="PAZ"/>
    <property type="match status" value="1"/>
</dbReference>
<dbReference type="GO" id="GO:0010267">
    <property type="term" value="P:ta-siRNA processing"/>
    <property type="evidence" value="ECO:0007669"/>
    <property type="project" value="UniProtKB-ARBA"/>
</dbReference>
<keyword evidence="8" id="KW-0255">Endonuclease</keyword>
<sequence>MESVTVLGAGSQHPSADPLSFARSYQLEALEISIKQNTIVFLETGSGKTLIAIMLLRSYAYLLRKPSPFIAVFLVPQVVLVSQQGEAVKMHTDLNVGMYYGEMGVDFWDAAIWKKHIEKHEVLVMTPAILLAGLRHSFFKLSMIKVLIIDECHHAKGKHPYACIMTEFYHRQLRSEISKLPRIFGMTASPIKTKSGVSEFCFWEKIKELETLMNSKHELSLKKSDLVGSTKDSMSKNISKVFSALIFCLDELGVWLALKAAQSFSCFDSDLCTEADSIPWGKLDVFGETIVKHFSLDAFHAFSTYIPSGPDWSIGNDVKANMDAGLLTSKVVCLIESLLEYRYLKDIRCIVFVERIVTAIVLHSLLEELLPKYCSWKSKYIAGNNSRLQSQTRKKQNEIVQEFRKGMVNVIVATSILEEGLDVQSCNLVIRFDPSATVCSFIQSRGRARMKHSDYILMVKSEDCATQSRLEKYLASGDIMRNASLRHASLPCSPLQIDLNDEKFYCVESTGATVTLSSSVSLIFFYCSRLPSDCYFKPAPRWDQKTCTLYLPKSCPLQKVVLRGNINAKILKQTACLEACKQLHEIGALTDNLVPDIVVEEADAQESGNEPYIDEQPCYFSPELVGRWPKDSDIMTYHCYLIELKQSFVYDIPVRDIVLVMKNELGSEVGSMHFDLDTDRGSLTVNFKYVGVINFRPDQVLLCRRFQITLLRVLIDRNLNKLKECLDGEFLGDETDYLLLPATGKHQRPLIIDWLCVTSVLFSCENFCEYHLNCYLPMGCARSVQTKDGPVCICLLQNSLVCTPHNGNVYCITEILGLNANSCLTLRDGRIMTYKKYFEEWHGIKLRFDHESLVNGIHIFQVQNYLQRCREQKEKGSSKRSVELPPELCSIVMSPIPVSIFYSFSFVPSILHRLESLLIAVNLKRMLLDHCMQNDVIPVSKVLEAITTKNCQEIFHLESLETLGDSFLKYAVSQQLFKTYKNQHEGVLSVKKEKLISNAALCKFGCDRKLPGFIRNKSFDPKKWIIPGDRSVSYALSEELLFNTRKIYIKETRKVKSKLVADVVEALIGALVSTGGETAALFFMDWLGIKVDFHITPYERHFQVHAEKLLNVRQLENLVNYSFHGHSLLVEALTHGSYMLPEIPRCYQRLEFLGDSVLDYIITKHFYFKYPGLSPALLTDMRSASVNNDCYARSAVKCGLHKHILHASQELHKHIVETVYNFEKLSSESTFGWESETSFPKVLGDVIESLAGAILVDSRYDMEVVFCSIRPLLEPLVTPETVKPNPSRELNELCQKEHYIMNKPIKSRNNGLISITIEVEAKGHLFKGTATDKDKTIAKKVACKKVLESMKRFGLT</sequence>
<dbReference type="GO" id="GO:0005634">
    <property type="term" value="C:nucleus"/>
    <property type="evidence" value="ECO:0007669"/>
    <property type="project" value="UniProtKB-SubCell"/>
</dbReference>
<dbReference type="Pfam" id="PF03368">
    <property type="entry name" value="Dicer_dimer"/>
    <property type="match status" value="1"/>
</dbReference>
<dbReference type="SUPFAM" id="SSF101690">
    <property type="entry name" value="PAZ domain"/>
    <property type="match status" value="1"/>
</dbReference>
<comment type="cofactor">
    <cofactor evidence="1">
        <name>Mn(2+)</name>
        <dbReference type="ChEBI" id="CHEBI:29035"/>
    </cofactor>
</comment>
<feature type="domain" description="PAZ" evidence="20">
    <location>
        <begin position="771"/>
        <end position="893"/>
    </location>
</feature>
<dbReference type="PANTHER" id="PTHR14950">
    <property type="entry name" value="DICER-RELATED"/>
    <property type="match status" value="1"/>
</dbReference>
<keyword evidence="10" id="KW-0347">Helicase</keyword>
<dbReference type="CDD" id="cd18802">
    <property type="entry name" value="SF2_C_dicer"/>
    <property type="match status" value="1"/>
</dbReference>
<dbReference type="PANTHER" id="PTHR14950:SF70">
    <property type="entry name" value="ENDORIBONUCLEASE DICER HOMOLOG 2"/>
    <property type="match status" value="1"/>
</dbReference>
<dbReference type="PROSITE" id="PS51327">
    <property type="entry name" value="DICER_DSRBF"/>
    <property type="match status" value="1"/>
</dbReference>
<evidence type="ECO:0000256" key="13">
    <source>
        <dbReference type="ARBA" id="ARBA00022884"/>
    </source>
</evidence>
<evidence type="ECO:0000256" key="4">
    <source>
        <dbReference type="ARBA" id="ARBA00022722"/>
    </source>
</evidence>
<dbReference type="Proteomes" id="UP000619265">
    <property type="component" value="Unassembled WGS sequence"/>
</dbReference>
<evidence type="ECO:0000256" key="14">
    <source>
        <dbReference type="ARBA" id="ARBA00023158"/>
    </source>
</evidence>
<gene>
    <name evidence="24" type="ORF">F2P56_024545</name>
</gene>
<dbReference type="Gene3D" id="3.30.160.380">
    <property type="entry name" value="Dicer dimerisation domain"/>
    <property type="match status" value="1"/>
</dbReference>
<reference evidence="24" key="2">
    <citation type="submission" date="2020-03" db="EMBL/GenBank/DDBJ databases">
        <title>Walnut 2.0.</title>
        <authorList>
            <person name="Marrano A."/>
            <person name="Britton M."/>
            <person name="Zimin A.V."/>
            <person name="Zaini P.A."/>
            <person name="Workman R."/>
            <person name="Puiu D."/>
            <person name="Bianco L."/>
            <person name="Allen B.J."/>
            <person name="Troggio M."/>
            <person name="Leslie C.A."/>
            <person name="Timp W."/>
            <person name="Dendekar A."/>
            <person name="Salzberg S.L."/>
            <person name="Neale D.B."/>
        </authorList>
    </citation>
    <scope>NUCLEOTIDE SEQUENCE</scope>
    <source>
        <tissue evidence="24">Leaves</tissue>
    </source>
</reference>
<accession>A0A833X9E4</accession>
<proteinExistence type="inferred from homology"/>
<keyword evidence="12" id="KW-0460">Magnesium</keyword>
<dbReference type="InterPro" id="IPR000999">
    <property type="entry name" value="RNase_III_dom"/>
</dbReference>
<dbReference type="SMART" id="SM00535">
    <property type="entry name" value="RIBOc"/>
    <property type="match status" value="2"/>
</dbReference>
<keyword evidence="11" id="KW-0067">ATP-binding</keyword>
<dbReference type="Gene3D" id="2.170.260.10">
    <property type="entry name" value="paz domain"/>
    <property type="match status" value="1"/>
</dbReference>
<dbReference type="SUPFAM" id="SSF52540">
    <property type="entry name" value="P-loop containing nucleoside triphosphate hydrolases"/>
    <property type="match status" value="1"/>
</dbReference>
<dbReference type="SMART" id="SM00949">
    <property type="entry name" value="PAZ"/>
    <property type="match status" value="1"/>
</dbReference>
<dbReference type="CDD" id="cd18034">
    <property type="entry name" value="DEXHc_dicer"/>
    <property type="match status" value="1"/>
</dbReference>
<evidence type="ECO:0000259" key="23">
    <source>
        <dbReference type="PROSITE" id="PS51327"/>
    </source>
</evidence>
<comment type="caution">
    <text evidence="24">The sequence shown here is derived from an EMBL/GenBank/DDBJ whole genome shotgun (WGS) entry which is preliminary data.</text>
</comment>
<evidence type="ECO:0000256" key="1">
    <source>
        <dbReference type="ARBA" id="ARBA00001936"/>
    </source>
</evidence>
<dbReference type="FunFam" id="3.40.50.300:FF:000420">
    <property type="entry name" value="Endoribonuclease dicer-like 1"/>
    <property type="match status" value="1"/>
</dbReference>
<keyword evidence="7" id="KW-0547">Nucleotide-binding</keyword>
<dbReference type="InterPro" id="IPR036389">
    <property type="entry name" value="RNase_III_sf"/>
</dbReference>
<feature type="domain" description="RNase III" evidence="19">
    <location>
        <begin position="1112"/>
        <end position="1259"/>
    </location>
</feature>
<dbReference type="InterPro" id="IPR027417">
    <property type="entry name" value="P-loop_NTPase"/>
</dbReference>
<evidence type="ECO:0000313" key="24">
    <source>
        <dbReference type="EMBL" id="KAF5454915.1"/>
    </source>
</evidence>
<dbReference type="Gene3D" id="3.40.50.300">
    <property type="entry name" value="P-loop containing nucleotide triphosphate hydrolases"/>
    <property type="match status" value="2"/>
</dbReference>
<evidence type="ECO:0000256" key="16">
    <source>
        <dbReference type="ARBA" id="ARBA00023242"/>
    </source>
</evidence>
<organism evidence="24 25">
    <name type="scientific">Juglans regia</name>
    <name type="common">English walnut</name>
    <dbReference type="NCBI Taxonomy" id="51240"/>
    <lineage>
        <taxon>Eukaryota</taxon>
        <taxon>Viridiplantae</taxon>
        <taxon>Streptophyta</taxon>
        <taxon>Embryophyta</taxon>
        <taxon>Tracheophyta</taxon>
        <taxon>Spermatophyta</taxon>
        <taxon>Magnoliopsida</taxon>
        <taxon>eudicotyledons</taxon>
        <taxon>Gunneridae</taxon>
        <taxon>Pentapetalae</taxon>
        <taxon>rosids</taxon>
        <taxon>fabids</taxon>
        <taxon>Fagales</taxon>
        <taxon>Juglandaceae</taxon>
        <taxon>Juglans</taxon>
    </lineage>
</organism>
<evidence type="ECO:0000256" key="17">
    <source>
        <dbReference type="ARBA" id="ARBA00035116"/>
    </source>
</evidence>
<dbReference type="Gene3D" id="1.10.1520.10">
    <property type="entry name" value="Ribonuclease III domain"/>
    <property type="match status" value="2"/>
</dbReference>